<name>X1MD89_9ZZZZ</name>
<evidence type="ECO:0008006" key="2">
    <source>
        <dbReference type="Google" id="ProtNLM"/>
    </source>
</evidence>
<proteinExistence type="predicted"/>
<sequence length="71" mass="8589">MDKVMNKIEEFLEDYPSSSTRNSYRGHLKKFFNTIEADPEQYFNNGRDHEQDVKTFWRAIIDEPPCTRNMR</sequence>
<organism evidence="1">
    <name type="scientific">marine sediment metagenome</name>
    <dbReference type="NCBI Taxonomy" id="412755"/>
    <lineage>
        <taxon>unclassified sequences</taxon>
        <taxon>metagenomes</taxon>
        <taxon>ecological metagenomes</taxon>
    </lineage>
</organism>
<dbReference type="EMBL" id="BARV01015306">
    <property type="protein sequence ID" value="GAI29248.1"/>
    <property type="molecule type" value="Genomic_DNA"/>
</dbReference>
<reference evidence="1" key="1">
    <citation type="journal article" date="2014" name="Front. Microbiol.">
        <title>High frequency of phylogenetically diverse reductive dehalogenase-homologous genes in deep subseafloor sedimentary metagenomes.</title>
        <authorList>
            <person name="Kawai M."/>
            <person name="Futagami T."/>
            <person name="Toyoda A."/>
            <person name="Takaki Y."/>
            <person name="Nishi S."/>
            <person name="Hori S."/>
            <person name="Arai W."/>
            <person name="Tsubouchi T."/>
            <person name="Morono Y."/>
            <person name="Uchiyama I."/>
            <person name="Ito T."/>
            <person name="Fujiyama A."/>
            <person name="Inagaki F."/>
            <person name="Takami H."/>
        </authorList>
    </citation>
    <scope>NUCLEOTIDE SEQUENCE</scope>
    <source>
        <strain evidence="1">Expedition CK06-06</strain>
    </source>
</reference>
<gene>
    <name evidence="1" type="ORF">S06H3_26476</name>
</gene>
<feature type="non-terminal residue" evidence="1">
    <location>
        <position position="71"/>
    </location>
</feature>
<accession>X1MD89</accession>
<evidence type="ECO:0000313" key="1">
    <source>
        <dbReference type="EMBL" id="GAI29248.1"/>
    </source>
</evidence>
<comment type="caution">
    <text evidence="1">The sequence shown here is derived from an EMBL/GenBank/DDBJ whole genome shotgun (WGS) entry which is preliminary data.</text>
</comment>
<dbReference type="AlphaFoldDB" id="X1MD89"/>
<protein>
    <recommendedName>
        <fullName evidence="2">Core-binding (CB) domain-containing protein</fullName>
    </recommendedName>
</protein>